<gene>
    <name evidence="1" type="ORF">ASZ90_014839</name>
</gene>
<sequence>MFIIAPGNPGCKDRFHRQRELRPSLEHWMAGGIPEIVVISGVAGWPMVESNTPDRG</sequence>
<accession>A0A0W8F3L9</accession>
<dbReference type="AlphaFoldDB" id="A0A0W8F3L9"/>
<evidence type="ECO:0000313" key="1">
    <source>
        <dbReference type="EMBL" id="KUG15483.1"/>
    </source>
</evidence>
<protein>
    <submittedName>
        <fullName evidence="1">Uncharacterized protein</fullName>
    </submittedName>
</protein>
<reference evidence="1" key="1">
    <citation type="journal article" date="2015" name="Proc. Natl. Acad. Sci. U.S.A.">
        <title>Networks of energetic and metabolic interactions define dynamics in microbial communities.</title>
        <authorList>
            <person name="Embree M."/>
            <person name="Liu J.K."/>
            <person name="Al-Bassam M.M."/>
            <person name="Zengler K."/>
        </authorList>
    </citation>
    <scope>NUCLEOTIDE SEQUENCE</scope>
</reference>
<name>A0A0W8F3L9_9ZZZZ</name>
<comment type="caution">
    <text evidence="1">The sequence shown here is derived from an EMBL/GenBank/DDBJ whole genome shotgun (WGS) entry which is preliminary data.</text>
</comment>
<organism evidence="1">
    <name type="scientific">hydrocarbon metagenome</name>
    <dbReference type="NCBI Taxonomy" id="938273"/>
    <lineage>
        <taxon>unclassified sequences</taxon>
        <taxon>metagenomes</taxon>
        <taxon>ecological metagenomes</taxon>
    </lineage>
</organism>
<proteinExistence type="predicted"/>
<dbReference type="EMBL" id="LNQE01001553">
    <property type="protein sequence ID" value="KUG15483.1"/>
    <property type="molecule type" value="Genomic_DNA"/>
</dbReference>